<dbReference type="PANTHER" id="PTHR19376">
    <property type="entry name" value="DNA-DIRECTED RNA POLYMERASE"/>
    <property type="match status" value="1"/>
</dbReference>
<accession>A0A2M7R6I1</accession>
<dbReference type="GO" id="GO:0008270">
    <property type="term" value="F:zinc ion binding"/>
    <property type="evidence" value="ECO:0007669"/>
    <property type="project" value="UniProtKB-UniRule"/>
</dbReference>
<dbReference type="CDD" id="cd02655">
    <property type="entry name" value="RNAP_beta'_C"/>
    <property type="match status" value="1"/>
</dbReference>
<dbReference type="Gene3D" id="1.10.150.390">
    <property type="match status" value="1"/>
</dbReference>
<feature type="binding site" evidence="7">
    <location>
        <position position="922"/>
    </location>
    <ligand>
        <name>Zn(2+)</name>
        <dbReference type="ChEBI" id="CHEBI:29105"/>
        <label>2</label>
    </ligand>
</feature>
<feature type="domain" description="RNA polymerase N-terminal" evidence="10">
    <location>
        <begin position="297"/>
        <end position="579"/>
    </location>
</feature>
<evidence type="ECO:0000259" key="10">
    <source>
        <dbReference type="SMART" id="SM00663"/>
    </source>
</evidence>
<comment type="caution">
    <text evidence="11">The sequence shown here is derived from an EMBL/GenBank/DDBJ whole genome shotgun (WGS) entry which is preliminary data.</text>
</comment>
<keyword evidence="4 7" id="KW-0479">Metal-binding</keyword>
<dbReference type="GO" id="GO:0000287">
    <property type="term" value="F:magnesium ion binding"/>
    <property type="evidence" value="ECO:0007669"/>
    <property type="project" value="UniProtKB-UniRule"/>
</dbReference>
<keyword evidence="7" id="KW-0862">Zinc</keyword>
<dbReference type="HAMAP" id="MF_01322">
    <property type="entry name" value="RNApol_bact_RpoC"/>
    <property type="match status" value="1"/>
</dbReference>
<keyword evidence="3 7" id="KW-0548">Nucleotidyltransferase</keyword>
<dbReference type="Proteomes" id="UP000230767">
    <property type="component" value="Unassembled WGS sequence"/>
</dbReference>
<dbReference type="PANTHER" id="PTHR19376:SF54">
    <property type="entry name" value="DNA-DIRECTED RNA POLYMERASE SUBUNIT BETA"/>
    <property type="match status" value="1"/>
</dbReference>
<feature type="binding site" evidence="7">
    <location>
        <position position="529"/>
    </location>
    <ligand>
        <name>Mg(2+)</name>
        <dbReference type="ChEBI" id="CHEBI:18420"/>
    </ligand>
</feature>
<evidence type="ECO:0000256" key="9">
    <source>
        <dbReference type="SAM" id="MobiDB-lite"/>
    </source>
</evidence>
<evidence type="ECO:0000256" key="5">
    <source>
        <dbReference type="ARBA" id="ARBA00023163"/>
    </source>
</evidence>
<dbReference type="InterPro" id="IPR000722">
    <property type="entry name" value="RNA_pol_asu"/>
</dbReference>
<dbReference type="GO" id="GO:0003899">
    <property type="term" value="F:DNA-directed RNA polymerase activity"/>
    <property type="evidence" value="ECO:0007669"/>
    <property type="project" value="UniProtKB-UniRule"/>
</dbReference>
<dbReference type="InterPro" id="IPR042102">
    <property type="entry name" value="RNA_pol_Rpb1_3_sf"/>
</dbReference>
<dbReference type="Gene3D" id="2.40.50.100">
    <property type="match status" value="1"/>
</dbReference>
<dbReference type="InterPro" id="IPR012754">
    <property type="entry name" value="DNA-dir_RpoC_beta_prime_bact"/>
</dbReference>
<feature type="binding site" evidence="7">
    <location>
        <position position="527"/>
    </location>
    <ligand>
        <name>Mg(2+)</name>
        <dbReference type="ChEBI" id="CHEBI:18420"/>
    </ligand>
</feature>
<evidence type="ECO:0000313" key="12">
    <source>
        <dbReference type="Proteomes" id="UP000230767"/>
    </source>
</evidence>
<evidence type="ECO:0000256" key="4">
    <source>
        <dbReference type="ARBA" id="ARBA00022723"/>
    </source>
</evidence>
<dbReference type="Pfam" id="PF04983">
    <property type="entry name" value="RNA_pol_Rpb1_3"/>
    <property type="match status" value="1"/>
</dbReference>
<dbReference type="Gene3D" id="2.40.40.20">
    <property type="match status" value="1"/>
</dbReference>
<evidence type="ECO:0000256" key="1">
    <source>
        <dbReference type="ARBA" id="ARBA00022478"/>
    </source>
</evidence>
<gene>
    <name evidence="7 11" type="primary">rpoC</name>
    <name evidence="11" type="ORF">COY73_01665</name>
</gene>
<feature type="binding site" evidence="7">
    <location>
        <position position="932"/>
    </location>
    <ligand>
        <name>Zn(2+)</name>
        <dbReference type="ChEBI" id="CHEBI:29105"/>
        <label>2</label>
    </ligand>
</feature>
<feature type="binding site" evidence="7">
    <location>
        <position position="525"/>
    </location>
    <ligand>
        <name>Mg(2+)</name>
        <dbReference type="ChEBI" id="CHEBI:18420"/>
    </ligand>
</feature>
<feature type="compositionally biased region" description="Polar residues" evidence="9">
    <location>
        <begin position="184"/>
        <end position="193"/>
    </location>
</feature>
<dbReference type="InterPro" id="IPR006592">
    <property type="entry name" value="RNA_pol_N"/>
</dbReference>
<evidence type="ECO:0000256" key="7">
    <source>
        <dbReference type="HAMAP-Rule" id="MF_01322"/>
    </source>
</evidence>
<keyword evidence="1 7" id="KW-0240">DNA-directed RNA polymerase</keyword>
<name>A0A2M7R6I1_9BACT</name>
<dbReference type="Pfam" id="PF00623">
    <property type="entry name" value="RNA_pol_Rpb1_2"/>
    <property type="match status" value="2"/>
</dbReference>
<dbReference type="GO" id="GO:0000428">
    <property type="term" value="C:DNA-directed RNA polymerase complex"/>
    <property type="evidence" value="ECO:0007669"/>
    <property type="project" value="UniProtKB-KW"/>
</dbReference>
<dbReference type="SUPFAM" id="SSF64484">
    <property type="entry name" value="beta and beta-prime subunits of DNA dependent RNA-polymerase"/>
    <property type="match status" value="1"/>
</dbReference>
<dbReference type="InterPro" id="IPR007080">
    <property type="entry name" value="RNA_pol_Rpb1_1"/>
</dbReference>
<keyword evidence="7" id="KW-0460">Magnesium</keyword>
<evidence type="ECO:0000256" key="2">
    <source>
        <dbReference type="ARBA" id="ARBA00022679"/>
    </source>
</evidence>
<feature type="binding site" evidence="7">
    <location>
        <position position="849"/>
    </location>
    <ligand>
        <name>Zn(2+)</name>
        <dbReference type="ChEBI" id="CHEBI:29105"/>
        <label>2</label>
    </ligand>
</feature>
<dbReference type="Gene3D" id="1.10.1790.20">
    <property type="match status" value="1"/>
</dbReference>
<dbReference type="Pfam" id="PF05000">
    <property type="entry name" value="RNA_pol_Rpb1_4"/>
    <property type="match status" value="1"/>
</dbReference>
<dbReference type="Gene3D" id="1.10.40.90">
    <property type="match status" value="1"/>
</dbReference>
<comment type="catalytic activity">
    <reaction evidence="6 7 8">
        <text>RNA(n) + a ribonucleoside 5'-triphosphate = RNA(n+1) + diphosphate</text>
        <dbReference type="Rhea" id="RHEA:21248"/>
        <dbReference type="Rhea" id="RHEA-COMP:14527"/>
        <dbReference type="Rhea" id="RHEA-COMP:17342"/>
        <dbReference type="ChEBI" id="CHEBI:33019"/>
        <dbReference type="ChEBI" id="CHEBI:61557"/>
        <dbReference type="ChEBI" id="CHEBI:140395"/>
        <dbReference type="EC" id="2.7.7.6"/>
    </reaction>
</comment>
<dbReference type="EMBL" id="PFLW01000042">
    <property type="protein sequence ID" value="PIY89207.1"/>
    <property type="molecule type" value="Genomic_DNA"/>
</dbReference>
<feature type="binding site" evidence="7">
    <location>
        <position position="59"/>
    </location>
    <ligand>
        <name>Zn(2+)</name>
        <dbReference type="ChEBI" id="CHEBI:29105"/>
        <label>1</label>
    </ligand>
</feature>
<feature type="region of interest" description="Disordered" evidence="9">
    <location>
        <begin position="164"/>
        <end position="205"/>
    </location>
</feature>
<feature type="binding site" evidence="7">
    <location>
        <position position="929"/>
    </location>
    <ligand>
        <name>Zn(2+)</name>
        <dbReference type="ChEBI" id="CHEBI:29105"/>
        <label>2</label>
    </ligand>
</feature>
<dbReference type="EC" id="2.7.7.6" evidence="7"/>
<feature type="binding site" evidence="7">
    <location>
        <position position="74"/>
    </location>
    <ligand>
        <name>Zn(2+)</name>
        <dbReference type="ChEBI" id="CHEBI:29105"/>
        <label>1</label>
    </ligand>
</feature>
<comment type="subunit">
    <text evidence="7">The RNAP catalytic core consists of 2 alpha, 1 beta, 1 beta' and 1 omega subunit. When a sigma factor is associated with the core the holoenzyme is formed, which can initiate transcription.</text>
</comment>
<dbReference type="InterPro" id="IPR044893">
    <property type="entry name" value="RNA_pol_Rpb1_clamp_domain"/>
</dbReference>
<dbReference type="GO" id="GO:0006351">
    <property type="term" value="P:DNA-templated transcription"/>
    <property type="evidence" value="ECO:0007669"/>
    <property type="project" value="UniProtKB-UniRule"/>
</dbReference>
<dbReference type="NCBIfam" id="TIGR02386">
    <property type="entry name" value="rpoC_TIGR"/>
    <property type="match status" value="1"/>
</dbReference>
<keyword evidence="2 7" id="KW-0808">Transferase</keyword>
<comment type="function">
    <text evidence="7 8">DNA-dependent RNA polymerase catalyzes the transcription of DNA into RNA using the four ribonucleoside triphosphates as substrates.</text>
</comment>
<dbReference type="SMART" id="SM00663">
    <property type="entry name" value="RPOLA_N"/>
    <property type="match status" value="1"/>
</dbReference>
<reference evidence="12" key="1">
    <citation type="submission" date="2017-09" db="EMBL/GenBank/DDBJ databases">
        <title>Depth-based differentiation of microbial function through sediment-hosted aquifers and enrichment of novel symbionts in the deep terrestrial subsurface.</title>
        <authorList>
            <person name="Probst A.J."/>
            <person name="Ladd B."/>
            <person name="Jarett J.K."/>
            <person name="Geller-Mcgrath D.E."/>
            <person name="Sieber C.M.K."/>
            <person name="Emerson J.B."/>
            <person name="Anantharaman K."/>
            <person name="Thomas B.C."/>
            <person name="Malmstrom R."/>
            <person name="Stieglmeier M."/>
            <person name="Klingl A."/>
            <person name="Woyke T."/>
            <person name="Ryan C.M."/>
            <person name="Banfield J.F."/>
        </authorList>
    </citation>
    <scope>NUCLEOTIDE SEQUENCE [LARGE SCALE GENOMIC DNA]</scope>
</reference>
<dbReference type="GO" id="GO:0003677">
    <property type="term" value="F:DNA binding"/>
    <property type="evidence" value="ECO:0007669"/>
    <property type="project" value="UniProtKB-UniRule"/>
</dbReference>
<evidence type="ECO:0000256" key="6">
    <source>
        <dbReference type="ARBA" id="ARBA00048552"/>
    </source>
</evidence>
<protein>
    <recommendedName>
        <fullName evidence="7">DNA-directed RNA polymerase subunit beta'</fullName>
        <shortName evidence="7">RNAP subunit beta'</shortName>
        <ecNumber evidence="7">2.7.7.6</ecNumber>
    </recommendedName>
    <alternativeName>
        <fullName evidence="7">RNA polymerase subunit beta'</fullName>
    </alternativeName>
    <alternativeName>
        <fullName evidence="7">Transcriptase subunit beta'</fullName>
    </alternativeName>
</protein>
<keyword evidence="5 7" id="KW-0804">Transcription</keyword>
<feature type="binding site" evidence="7">
    <location>
        <position position="77"/>
    </location>
    <ligand>
        <name>Zn(2+)</name>
        <dbReference type="ChEBI" id="CHEBI:29105"/>
        <label>1</label>
    </ligand>
</feature>
<dbReference type="InterPro" id="IPR007066">
    <property type="entry name" value="RNA_pol_Rpb1_3"/>
</dbReference>
<evidence type="ECO:0000256" key="3">
    <source>
        <dbReference type="ARBA" id="ARBA00022695"/>
    </source>
</evidence>
<dbReference type="CDD" id="cd01609">
    <property type="entry name" value="RNAP_beta'_N"/>
    <property type="match status" value="1"/>
</dbReference>
<dbReference type="InterPro" id="IPR007083">
    <property type="entry name" value="RNA_pol_Rpb1_4"/>
</dbReference>
<dbReference type="Gene3D" id="4.10.860.120">
    <property type="entry name" value="RNA polymerase II, clamp domain"/>
    <property type="match status" value="1"/>
</dbReference>
<dbReference type="InterPro" id="IPR038120">
    <property type="entry name" value="Rpb1_funnel_sf"/>
</dbReference>
<dbReference type="Pfam" id="PF04998">
    <property type="entry name" value="RNA_pol_Rpb1_5"/>
    <property type="match status" value="1"/>
</dbReference>
<dbReference type="AlphaFoldDB" id="A0A2M7R6I1"/>
<evidence type="ECO:0000256" key="8">
    <source>
        <dbReference type="RuleBase" id="RU004279"/>
    </source>
</evidence>
<sequence>MHVADLQLIKIKLASPEEILSWSHGEVTKPETINYRTQRPEKDGLFCERIFGPSKDYECYCGKYKGIRYKGIICDKCGVEITKAQVRRERMGHITLSSPCSHIWFLRGVPSRMGLLLDIPMQQIERIIYFASYIVTQTNEEAKQKVLKEIEKEYNVKAKSLKEKGKAGSMGKGKKLLGKDQSPKTKGQTGSRSQKPKPKLQELKVARDRAREEVLSLKPLRVLSEAEYRAFSLKYGQVFEAGTGAETLRKIFAETDWKQLSKNLKKQLEASPPDRRKKLLRRITIIQKIIKAGIKPEWMFLQVLPVLPSELRPMVQLDGGRYASSDLNDLYRRVINRNNRLHYLLEINAPEVIVRNEKRMLQEAVDALIDNGMRKGQTTTATTGGKRLLKSLADMLKGKQGRFRQNLLGKRVDYSARSVIVVGPELKFNQVGIPKRMALELFKPFVIKKILDRELAYNVRAATKLIEEETPEVWGMLEEVVKDKLVLLNRAPTLHRLGIQAFKPVLIEGQAIRIHPMVCKAFNADFDGDQMAVHLPLLDKAQQEAKEIMLSSLNLLKPATGTPIVTPTQDIALGIYWICKIKDEAKGEGKIFGSKNEAILASDSEVVDLRAKIKVRIARGIFETSVGRILFNNTLPDGFPFINEDMNSKKLDKIVGKVIENYDIETSQKALDKIKQLGFEYSTISGITWGMDDLIVPKEKEKLIREAEKEIETIDSHYKKGLLSREEKSNQVIEVWQGVRSKIEKLVPQSLGPFNPVFAIIESGARGSWSQPVQMSGMKGLVINPMGQIIELPVKSSYKEGLGVLEYFISTHGARKGTADTALRTSTAGYLTRRLVDVAHEIVITEENCKDEEGIVVLKEDAEEISQNLLFKIVGRICQESIKNPKIRKMIVKKGEMIDWKLANKIKDAGIEKVRVRSPISCKSKYGICQKCYGWDLGRNQLIKLGEAVGIVAAQAIGEPGTQLTLRTFHTGGVAGGGDITQGLPRVEEIFEVRPPRGKAVISQVEGKVLEVTPERIIRIKLTKQIKPADQTKKLKKLNKLKELGIVEYKIPPKRAIWVEVSQNIKKGQQLCEGNLDLKELFQAAGLSEVQRYILREIQRIYVSQGAIIHDKHLETIIRQMSSRMKIKDRGQSPFDEGEIVERSNFLEENHKLKKENKKLAEAQPILLGISKVALTTDSFLSAASFQETAKVLIKAALEGKEDKLRGLKENVIIGKLIPAGTGFKK</sequence>
<comment type="cofactor">
    <cofactor evidence="7">
        <name>Mg(2+)</name>
        <dbReference type="ChEBI" id="CHEBI:18420"/>
    </cofactor>
    <text evidence="7">Binds 1 Mg(2+) ion per subunit.</text>
</comment>
<comment type="similarity">
    <text evidence="7 8">Belongs to the RNA polymerase beta' chain family.</text>
</comment>
<organism evidence="11 12">
    <name type="scientific">Candidatus Nealsonbacteria bacterium CG_4_10_14_0_8_um_filter_37_14</name>
    <dbReference type="NCBI Taxonomy" id="1974684"/>
    <lineage>
        <taxon>Bacteria</taxon>
        <taxon>Candidatus Nealsoniibacteriota</taxon>
    </lineage>
</organism>
<feature type="binding site" evidence="7">
    <location>
        <position position="61"/>
    </location>
    <ligand>
        <name>Zn(2+)</name>
        <dbReference type="ChEBI" id="CHEBI:29105"/>
        <label>1</label>
    </ligand>
</feature>
<dbReference type="Pfam" id="PF04997">
    <property type="entry name" value="RNA_pol_Rpb1_1"/>
    <property type="match status" value="1"/>
</dbReference>
<dbReference type="Gene3D" id="1.10.132.30">
    <property type="match status" value="1"/>
</dbReference>
<dbReference type="Gene3D" id="1.10.274.100">
    <property type="entry name" value="RNA polymerase Rpb1, domain 3"/>
    <property type="match status" value="2"/>
</dbReference>
<dbReference type="InterPro" id="IPR007081">
    <property type="entry name" value="RNA_pol_Rpb1_5"/>
</dbReference>
<comment type="cofactor">
    <cofactor evidence="7">
        <name>Zn(2+)</name>
        <dbReference type="ChEBI" id="CHEBI:29105"/>
    </cofactor>
    <text evidence="7">Binds 2 Zn(2+) ions per subunit.</text>
</comment>
<evidence type="ECO:0000313" key="11">
    <source>
        <dbReference type="EMBL" id="PIY89207.1"/>
    </source>
</evidence>
<dbReference type="InterPro" id="IPR045867">
    <property type="entry name" value="DNA-dir_RpoC_beta_prime"/>
</dbReference>
<proteinExistence type="inferred from homology"/>